<evidence type="ECO:0000313" key="4">
    <source>
        <dbReference type="Proteomes" id="UP001530315"/>
    </source>
</evidence>
<dbReference type="EMBL" id="JALLAZ020001671">
    <property type="protein sequence ID" value="KAL3768663.1"/>
    <property type="molecule type" value="Genomic_DNA"/>
</dbReference>
<dbReference type="Proteomes" id="UP001530315">
    <property type="component" value="Unassembled WGS sequence"/>
</dbReference>
<keyword evidence="1" id="KW-0472">Membrane</keyword>
<sequence>MNRSFVYVLSLLSMAAYASGFVGSLGRRSATSMPMALMDAPPPPTTAAFSAVAPVSFGQRASITTASSLSDGIGRYILQEPPSSVMTSTTVLSLKERPPPPTAEEIAAKKATFNLWFWGGGFVAPFLATFYYFGFKFWER</sequence>
<gene>
    <name evidence="3" type="ORF">ACHAW5_000814</name>
</gene>
<protein>
    <recommendedName>
        <fullName evidence="5">Transmembrane protein</fullName>
    </recommendedName>
</protein>
<accession>A0ABD3MXK6</accession>
<evidence type="ECO:0000313" key="3">
    <source>
        <dbReference type="EMBL" id="KAL3768663.1"/>
    </source>
</evidence>
<feature type="signal peptide" evidence="2">
    <location>
        <begin position="1"/>
        <end position="20"/>
    </location>
</feature>
<proteinExistence type="predicted"/>
<dbReference type="AlphaFoldDB" id="A0ABD3MXK6"/>
<reference evidence="3 4" key="1">
    <citation type="submission" date="2024-10" db="EMBL/GenBank/DDBJ databases">
        <title>Updated reference genomes for cyclostephanoid diatoms.</title>
        <authorList>
            <person name="Roberts W.R."/>
            <person name="Alverson A.J."/>
        </authorList>
    </citation>
    <scope>NUCLEOTIDE SEQUENCE [LARGE SCALE GENOMIC DNA]</scope>
    <source>
        <strain evidence="3 4">AJA276-08</strain>
    </source>
</reference>
<evidence type="ECO:0008006" key="5">
    <source>
        <dbReference type="Google" id="ProtNLM"/>
    </source>
</evidence>
<keyword evidence="2" id="KW-0732">Signal</keyword>
<organism evidence="3 4">
    <name type="scientific">Stephanodiscus triporus</name>
    <dbReference type="NCBI Taxonomy" id="2934178"/>
    <lineage>
        <taxon>Eukaryota</taxon>
        <taxon>Sar</taxon>
        <taxon>Stramenopiles</taxon>
        <taxon>Ochrophyta</taxon>
        <taxon>Bacillariophyta</taxon>
        <taxon>Coscinodiscophyceae</taxon>
        <taxon>Thalassiosirophycidae</taxon>
        <taxon>Stephanodiscales</taxon>
        <taxon>Stephanodiscaceae</taxon>
        <taxon>Stephanodiscus</taxon>
    </lineage>
</organism>
<comment type="caution">
    <text evidence="3">The sequence shown here is derived from an EMBL/GenBank/DDBJ whole genome shotgun (WGS) entry which is preliminary data.</text>
</comment>
<keyword evidence="1" id="KW-1133">Transmembrane helix</keyword>
<keyword evidence="4" id="KW-1185">Reference proteome</keyword>
<feature type="chain" id="PRO_5044854534" description="Transmembrane protein" evidence="2">
    <location>
        <begin position="21"/>
        <end position="140"/>
    </location>
</feature>
<feature type="transmembrane region" description="Helical" evidence="1">
    <location>
        <begin position="115"/>
        <end position="135"/>
    </location>
</feature>
<keyword evidence="1" id="KW-0812">Transmembrane</keyword>
<name>A0ABD3MXK6_9STRA</name>
<evidence type="ECO:0000256" key="1">
    <source>
        <dbReference type="SAM" id="Phobius"/>
    </source>
</evidence>
<evidence type="ECO:0000256" key="2">
    <source>
        <dbReference type="SAM" id="SignalP"/>
    </source>
</evidence>